<dbReference type="AlphaFoldDB" id="A0A239H7D9"/>
<name>A0A239H7D9_9ACTN</name>
<accession>A0A239H7D9</accession>
<keyword evidence="2" id="KW-1185">Reference proteome</keyword>
<organism evidence="1 2">
    <name type="scientific">Actinomadura mexicana</name>
    <dbReference type="NCBI Taxonomy" id="134959"/>
    <lineage>
        <taxon>Bacteria</taxon>
        <taxon>Bacillati</taxon>
        <taxon>Actinomycetota</taxon>
        <taxon>Actinomycetes</taxon>
        <taxon>Streptosporangiales</taxon>
        <taxon>Thermomonosporaceae</taxon>
        <taxon>Actinomadura</taxon>
    </lineage>
</organism>
<dbReference type="EMBL" id="FZNP01000028">
    <property type="protein sequence ID" value="SNS76174.1"/>
    <property type="molecule type" value="Genomic_DNA"/>
</dbReference>
<gene>
    <name evidence="1" type="ORF">SAMN06265355_12839</name>
</gene>
<evidence type="ECO:0000313" key="1">
    <source>
        <dbReference type="EMBL" id="SNS76174.1"/>
    </source>
</evidence>
<dbReference type="OrthoDB" id="3483517at2"/>
<dbReference type="RefSeq" id="WP_089316841.1">
    <property type="nucleotide sequence ID" value="NZ_FZNP01000028.1"/>
</dbReference>
<reference evidence="2" key="1">
    <citation type="submission" date="2017-06" db="EMBL/GenBank/DDBJ databases">
        <authorList>
            <person name="Varghese N."/>
            <person name="Submissions S."/>
        </authorList>
    </citation>
    <scope>NUCLEOTIDE SEQUENCE [LARGE SCALE GENOMIC DNA]</scope>
    <source>
        <strain evidence="2">DSM 44485</strain>
    </source>
</reference>
<evidence type="ECO:0000313" key="2">
    <source>
        <dbReference type="Proteomes" id="UP000198420"/>
    </source>
</evidence>
<dbReference type="Proteomes" id="UP000198420">
    <property type="component" value="Unassembled WGS sequence"/>
</dbReference>
<sequence>MSYEVEYRQNAAAQIKPLTAADFLSLTDALRFAARDPFDDTHSQPTADVHVRRVDFGVEVIGQASVFVDPEAETLRVFDIRWSELTAG</sequence>
<proteinExistence type="predicted"/>
<protein>
    <submittedName>
        <fullName evidence="1">Uncharacterized protein</fullName>
    </submittedName>
</protein>